<feature type="non-terminal residue" evidence="1">
    <location>
        <position position="193"/>
    </location>
</feature>
<gene>
    <name evidence="1" type="ORF">S01H4_06741</name>
</gene>
<name>X0YKP2_9ZZZZ</name>
<sequence length="193" mass="21894">MRHRFFQSLLALTFALYSLELAAVLKEQTKTFGYPFFKQRPQILNIPRRMAGELHHLYKPNLEYINGSLSLTTEYTRSFDSEALGKYVFFNGSNTMKFGNAGESGIDVAAREFLLGEDFEATVTANPRVQNFIIAFAFRLGLDEWIPRVYFDIHAPVVWTKWDLNFEEEPIMAGTGKIKQGEIGNNGAAINAP</sequence>
<evidence type="ECO:0000313" key="1">
    <source>
        <dbReference type="EMBL" id="GAG56749.1"/>
    </source>
</evidence>
<protein>
    <submittedName>
        <fullName evidence="1">Uncharacterized protein</fullName>
    </submittedName>
</protein>
<accession>X0YKP2</accession>
<organism evidence="1">
    <name type="scientific">marine sediment metagenome</name>
    <dbReference type="NCBI Taxonomy" id="412755"/>
    <lineage>
        <taxon>unclassified sequences</taxon>
        <taxon>metagenomes</taxon>
        <taxon>ecological metagenomes</taxon>
    </lineage>
</organism>
<dbReference type="EMBL" id="BART01002119">
    <property type="protein sequence ID" value="GAG56749.1"/>
    <property type="molecule type" value="Genomic_DNA"/>
</dbReference>
<comment type="caution">
    <text evidence="1">The sequence shown here is derived from an EMBL/GenBank/DDBJ whole genome shotgun (WGS) entry which is preliminary data.</text>
</comment>
<proteinExistence type="predicted"/>
<reference evidence="1" key="1">
    <citation type="journal article" date="2014" name="Front. Microbiol.">
        <title>High frequency of phylogenetically diverse reductive dehalogenase-homologous genes in deep subseafloor sedimentary metagenomes.</title>
        <authorList>
            <person name="Kawai M."/>
            <person name="Futagami T."/>
            <person name="Toyoda A."/>
            <person name="Takaki Y."/>
            <person name="Nishi S."/>
            <person name="Hori S."/>
            <person name="Arai W."/>
            <person name="Tsubouchi T."/>
            <person name="Morono Y."/>
            <person name="Uchiyama I."/>
            <person name="Ito T."/>
            <person name="Fujiyama A."/>
            <person name="Inagaki F."/>
            <person name="Takami H."/>
        </authorList>
    </citation>
    <scope>NUCLEOTIDE SEQUENCE</scope>
    <source>
        <strain evidence="1">Expedition CK06-06</strain>
    </source>
</reference>
<dbReference type="AlphaFoldDB" id="X0YKP2"/>